<comment type="caution">
    <text evidence="1">The sequence shown here is derived from an EMBL/GenBank/DDBJ whole genome shotgun (WGS) entry which is preliminary data.</text>
</comment>
<dbReference type="EMBL" id="AQHR01000022">
    <property type="protein sequence ID" value="EON78845.1"/>
    <property type="molecule type" value="Genomic_DNA"/>
</dbReference>
<proteinExistence type="predicted"/>
<dbReference type="AlphaFoldDB" id="R7ZXF3"/>
<protein>
    <submittedName>
        <fullName evidence="1">Uncharacterized protein</fullName>
    </submittedName>
</protein>
<dbReference type="STRING" id="1232681.ADIS_0742"/>
<dbReference type="RefSeq" id="WP_010852890.1">
    <property type="nucleotide sequence ID" value="NZ_AQHR01000022.1"/>
</dbReference>
<accession>R7ZXF3</accession>
<gene>
    <name evidence="1" type="ORF">ADIS_0742</name>
</gene>
<dbReference type="Proteomes" id="UP000013909">
    <property type="component" value="Unassembled WGS sequence"/>
</dbReference>
<evidence type="ECO:0000313" key="1">
    <source>
        <dbReference type="EMBL" id="EON78845.1"/>
    </source>
</evidence>
<name>R7ZXF3_9BACT</name>
<sequence>MEFKKFNRLRANYEEFIETAERDIHGKHAIQQTKSVWFDRATIEKLLALTDPKKGGIKIYFGQYDEETLPEIDDTKAKKQMDGRLTVILAASDENKDPQEETQVINNGWFCPPNCG</sequence>
<keyword evidence="2" id="KW-1185">Reference proteome</keyword>
<organism evidence="1 2">
    <name type="scientific">Lunatimonas lonarensis</name>
    <dbReference type="NCBI Taxonomy" id="1232681"/>
    <lineage>
        <taxon>Bacteria</taxon>
        <taxon>Pseudomonadati</taxon>
        <taxon>Bacteroidota</taxon>
        <taxon>Cytophagia</taxon>
        <taxon>Cytophagales</taxon>
        <taxon>Cyclobacteriaceae</taxon>
    </lineage>
</organism>
<dbReference type="OrthoDB" id="838788at2"/>
<evidence type="ECO:0000313" key="2">
    <source>
        <dbReference type="Proteomes" id="UP000013909"/>
    </source>
</evidence>
<reference evidence="1 2" key="1">
    <citation type="submission" date="2013-02" db="EMBL/GenBank/DDBJ databases">
        <title>A novel strain isolated from Lonar lake, Maharashtra, India.</title>
        <authorList>
            <person name="Singh A."/>
        </authorList>
    </citation>
    <scope>NUCLEOTIDE SEQUENCE [LARGE SCALE GENOMIC DNA]</scope>
    <source>
        <strain evidence="1 2">AK24</strain>
    </source>
</reference>